<dbReference type="RefSeq" id="WP_183377002.1">
    <property type="nucleotide sequence ID" value="NZ_CBCSFZ010000056.1"/>
</dbReference>
<keyword evidence="6" id="KW-1185">Reference proteome</keyword>
<comment type="caution">
    <text evidence="5">The sequence shown here is derived from an EMBL/GenBank/DDBJ whole genome shotgun (WGS) entry which is preliminary data.</text>
</comment>
<evidence type="ECO:0000256" key="1">
    <source>
        <dbReference type="ARBA" id="ARBA00023125"/>
    </source>
</evidence>
<gene>
    <name evidence="5" type="ORF">FHX50_001950</name>
</gene>
<accession>A0A839QT29</accession>
<feature type="domain" description="HTH tetR-type" evidence="4">
    <location>
        <begin position="22"/>
        <end position="82"/>
    </location>
</feature>
<proteinExistence type="predicted"/>
<sequence length="214" mass="22938">MPSQPRPPAQPVSHRGRRAGHSGTREALLDAARDQFADHGYDGASLRAIASQAQVDPGLIRHFFGSKQDLFNAAMEDRALITDRLMAAIAGPQDGIGARAVDAYLRLWEDEDTSPILMSMVRSAMTTDHGADLINEVIVARLAPHTEIGIDSEPARQITLAGAHLLGVAVSRSILKAPPLVEMSHEELVEALAPMVQETADRVIEALSGRDSGV</sequence>
<dbReference type="InterPro" id="IPR036271">
    <property type="entry name" value="Tet_transcr_reg_TetR-rel_C_sf"/>
</dbReference>
<dbReference type="InterPro" id="IPR009057">
    <property type="entry name" value="Homeodomain-like_sf"/>
</dbReference>
<name>A0A839QT29_9MICO</name>
<evidence type="ECO:0000313" key="6">
    <source>
        <dbReference type="Proteomes" id="UP000568050"/>
    </source>
</evidence>
<evidence type="ECO:0000313" key="5">
    <source>
        <dbReference type="EMBL" id="MBB3023653.1"/>
    </source>
</evidence>
<dbReference type="InterPro" id="IPR041678">
    <property type="entry name" value="TetR_C_16"/>
</dbReference>
<dbReference type="Gene3D" id="1.10.357.10">
    <property type="entry name" value="Tetracycline Repressor, domain 2"/>
    <property type="match status" value="1"/>
</dbReference>
<dbReference type="GO" id="GO:0003700">
    <property type="term" value="F:DNA-binding transcription factor activity"/>
    <property type="evidence" value="ECO:0007669"/>
    <property type="project" value="TreeGrafter"/>
</dbReference>
<dbReference type="PANTHER" id="PTHR30055">
    <property type="entry name" value="HTH-TYPE TRANSCRIPTIONAL REGULATOR RUTR"/>
    <property type="match status" value="1"/>
</dbReference>
<dbReference type="Pfam" id="PF17920">
    <property type="entry name" value="TetR_C_16"/>
    <property type="match status" value="1"/>
</dbReference>
<dbReference type="SUPFAM" id="SSF46689">
    <property type="entry name" value="Homeodomain-like"/>
    <property type="match status" value="1"/>
</dbReference>
<organism evidence="5 6">
    <name type="scientific">Helcobacillus massiliensis</name>
    <dbReference type="NCBI Taxonomy" id="521392"/>
    <lineage>
        <taxon>Bacteria</taxon>
        <taxon>Bacillati</taxon>
        <taxon>Actinomycetota</taxon>
        <taxon>Actinomycetes</taxon>
        <taxon>Micrococcales</taxon>
        <taxon>Dermabacteraceae</taxon>
        <taxon>Helcobacillus</taxon>
    </lineage>
</organism>
<feature type="compositionally biased region" description="Pro residues" evidence="3">
    <location>
        <begin position="1"/>
        <end position="10"/>
    </location>
</feature>
<feature type="DNA-binding region" description="H-T-H motif" evidence="2">
    <location>
        <begin position="45"/>
        <end position="64"/>
    </location>
</feature>
<protein>
    <submittedName>
        <fullName evidence="5">AcrR family transcriptional regulator</fullName>
    </submittedName>
</protein>
<dbReference type="Proteomes" id="UP000568050">
    <property type="component" value="Unassembled WGS sequence"/>
</dbReference>
<dbReference type="InterPro" id="IPR001647">
    <property type="entry name" value="HTH_TetR"/>
</dbReference>
<dbReference type="InterPro" id="IPR050109">
    <property type="entry name" value="HTH-type_TetR-like_transc_reg"/>
</dbReference>
<dbReference type="AlphaFoldDB" id="A0A839QT29"/>
<keyword evidence="1 2" id="KW-0238">DNA-binding</keyword>
<evidence type="ECO:0000256" key="3">
    <source>
        <dbReference type="SAM" id="MobiDB-lite"/>
    </source>
</evidence>
<evidence type="ECO:0000256" key="2">
    <source>
        <dbReference type="PROSITE-ProRule" id="PRU00335"/>
    </source>
</evidence>
<dbReference type="PANTHER" id="PTHR30055:SF235">
    <property type="entry name" value="TRANSCRIPTIONAL REGULATORY PROTEIN"/>
    <property type="match status" value="1"/>
</dbReference>
<evidence type="ECO:0000259" key="4">
    <source>
        <dbReference type="PROSITE" id="PS50977"/>
    </source>
</evidence>
<dbReference type="GO" id="GO:0000976">
    <property type="term" value="F:transcription cis-regulatory region binding"/>
    <property type="evidence" value="ECO:0007669"/>
    <property type="project" value="TreeGrafter"/>
</dbReference>
<dbReference type="PRINTS" id="PR00455">
    <property type="entry name" value="HTHTETR"/>
</dbReference>
<reference evidence="5 6" key="1">
    <citation type="submission" date="2020-08" db="EMBL/GenBank/DDBJ databases">
        <title>Sequencing the genomes of 1000 actinobacteria strains.</title>
        <authorList>
            <person name="Klenk H.-P."/>
        </authorList>
    </citation>
    <scope>NUCLEOTIDE SEQUENCE [LARGE SCALE GENOMIC DNA]</scope>
    <source>
        <strain evidence="5 6">DSM 23040</strain>
    </source>
</reference>
<dbReference type="EMBL" id="JACHWP010000008">
    <property type="protein sequence ID" value="MBB3023653.1"/>
    <property type="molecule type" value="Genomic_DNA"/>
</dbReference>
<feature type="region of interest" description="Disordered" evidence="3">
    <location>
        <begin position="1"/>
        <end position="24"/>
    </location>
</feature>
<dbReference type="PROSITE" id="PS50977">
    <property type="entry name" value="HTH_TETR_2"/>
    <property type="match status" value="1"/>
</dbReference>
<dbReference type="Pfam" id="PF00440">
    <property type="entry name" value="TetR_N"/>
    <property type="match status" value="1"/>
</dbReference>
<dbReference type="Gene3D" id="1.10.10.60">
    <property type="entry name" value="Homeodomain-like"/>
    <property type="match status" value="1"/>
</dbReference>
<dbReference type="SUPFAM" id="SSF48498">
    <property type="entry name" value="Tetracyclin repressor-like, C-terminal domain"/>
    <property type="match status" value="1"/>
</dbReference>